<dbReference type="InterPro" id="IPR006153">
    <property type="entry name" value="Cation/H_exchanger_TM"/>
</dbReference>
<keyword evidence="12" id="KW-1185">Reference proteome</keyword>
<evidence type="ECO:0000256" key="4">
    <source>
        <dbReference type="ARBA" id="ARBA00022692"/>
    </source>
</evidence>
<protein>
    <submittedName>
        <fullName evidence="11">Sodium/proton antiporter (CPA1 family)</fullName>
    </submittedName>
</protein>
<gene>
    <name evidence="11" type="ORF">EV385_1185</name>
</gene>
<evidence type="ECO:0000256" key="1">
    <source>
        <dbReference type="ARBA" id="ARBA00004651"/>
    </source>
</evidence>
<feature type="domain" description="Cation/H+ exchanger transmembrane" evidence="10">
    <location>
        <begin position="13"/>
        <end position="378"/>
    </location>
</feature>
<comment type="subcellular location">
    <subcellularLocation>
        <location evidence="1">Cell membrane</location>
        <topology evidence="1">Multi-pass membrane protein</topology>
    </subcellularLocation>
</comment>
<feature type="transmembrane region" description="Helical" evidence="9">
    <location>
        <begin position="238"/>
        <end position="255"/>
    </location>
</feature>
<feature type="transmembrane region" description="Helical" evidence="9">
    <location>
        <begin position="145"/>
        <end position="165"/>
    </location>
</feature>
<keyword evidence="6" id="KW-0406">Ion transport</keyword>
<feature type="transmembrane region" description="Helical" evidence="9">
    <location>
        <begin position="294"/>
        <end position="317"/>
    </location>
</feature>
<dbReference type="Proteomes" id="UP000292564">
    <property type="component" value="Unassembled WGS sequence"/>
</dbReference>
<feature type="transmembrane region" description="Helical" evidence="9">
    <location>
        <begin position="177"/>
        <end position="201"/>
    </location>
</feature>
<feature type="region of interest" description="Disordered" evidence="8">
    <location>
        <begin position="411"/>
        <end position="434"/>
    </location>
</feature>
<dbReference type="AlphaFoldDB" id="A0A4Q7ZGZ9"/>
<dbReference type="EMBL" id="SHKY01000001">
    <property type="protein sequence ID" value="RZU49435.1"/>
    <property type="molecule type" value="Genomic_DNA"/>
</dbReference>
<dbReference type="GO" id="GO:1902600">
    <property type="term" value="P:proton transmembrane transport"/>
    <property type="evidence" value="ECO:0007669"/>
    <property type="project" value="InterPro"/>
</dbReference>
<evidence type="ECO:0000256" key="9">
    <source>
        <dbReference type="SAM" id="Phobius"/>
    </source>
</evidence>
<evidence type="ECO:0000256" key="7">
    <source>
        <dbReference type="ARBA" id="ARBA00023136"/>
    </source>
</evidence>
<organism evidence="11 12">
    <name type="scientific">Krasilnikovia cinnamomea</name>
    <dbReference type="NCBI Taxonomy" id="349313"/>
    <lineage>
        <taxon>Bacteria</taxon>
        <taxon>Bacillati</taxon>
        <taxon>Actinomycetota</taxon>
        <taxon>Actinomycetes</taxon>
        <taxon>Micromonosporales</taxon>
        <taxon>Micromonosporaceae</taxon>
        <taxon>Krasilnikovia</taxon>
    </lineage>
</organism>
<keyword evidence="3" id="KW-0050">Antiport</keyword>
<sequence length="434" mass="43883">MAVLFAWGAFAARLERANLTAPMAFVGVGVVLANLVDFGHQAETNAVAALTEATLTWVLFSDAARVGLRELRSDAGIYGRLLGLALPVTVMLGALCAWWLLGTPGFWVALFIGSALAPTDAALGTVVISHPAVPARIRRIINVESGLNDGFVTPIVVLALAGAAATEHGTGGPGTLLVAALQLAGGALIGAGIGGGGGWLLRTTARRGWAGENLAGPAVLALALLAYAGSVAAHGNGFVAAFVAGLAFGRVAGRGGPREVFYVEQTAGLVSMLVWMLFGAIGVPVLVGHLDWQIVLYAVLSLTVIRMVPVALSLLGAHLGPRTVAFIGWFGPRGLASVVFALLAVEELGDEAAPAVAVIVATVLLSVVAHGVSAGPLAARFGGREPAPDAPGRQIIAPAARLSSAAVALPDPAPAATAERSGPDGPADTERRNP</sequence>
<reference evidence="11 12" key="1">
    <citation type="submission" date="2019-02" db="EMBL/GenBank/DDBJ databases">
        <title>Sequencing the genomes of 1000 actinobacteria strains.</title>
        <authorList>
            <person name="Klenk H.-P."/>
        </authorList>
    </citation>
    <scope>NUCLEOTIDE SEQUENCE [LARGE SCALE GENOMIC DNA]</scope>
    <source>
        <strain evidence="11 12">DSM 45162</strain>
    </source>
</reference>
<evidence type="ECO:0000256" key="5">
    <source>
        <dbReference type="ARBA" id="ARBA00022989"/>
    </source>
</evidence>
<feature type="transmembrane region" description="Helical" evidence="9">
    <location>
        <begin position="267"/>
        <end position="288"/>
    </location>
</feature>
<dbReference type="GO" id="GO:0005886">
    <property type="term" value="C:plasma membrane"/>
    <property type="evidence" value="ECO:0007669"/>
    <property type="project" value="UniProtKB-SubCell"/>
</dbReference>
<evidence type="ECO:0000256" key="2">
    <source>
        <dbReference type="ARBA" id="ARBA00022448"/>
    </source>
</evidence>
<feature type="transmembrane region" description="Helical" evidence="9">
    <location>
        <begin position="107"/>
        <end position="133"/>
    </location>
</feature>
<feature type="transmembrane region" description="Helical" evidence="9">
    <location>
        <begin position="324"/>
        <end position="344"/>
    </location>
</feature>
<evidence type="ECO:0000259" key="10">
    <source>
        <dbReference type="Pfam" id="PF00999"/>
    </source>
</evidence>
<feature type="transmembrane region" description="Helical" evidence="9">
    <location>
        <begin position="81"/>
        <end position="101"/>
    </location>
</feature>
<feature type="transmembrane region" description="Helical" evidence="9">
    <location>
        <begin position="213"/>
        <end position="232"/>
    </location>
</feature>
<evidence type="ECO:0000313" key="12">
    <source>
        <dbReference type="Proteomes" id="UP000292564"/>
    </source>
</evidence>
<feature type="transmembrane region" description="Helical" evidence="9">
    <location>
        <begin position="41"/>
        <end position="60"/>
    </location>
</feature>
<dbReference type="PANTHER" id="PTHR32507:SF8">
    <property type="entry name" value="CNH1P"/>
    <property type="match status" value="1"/>
</dbReference>
<evidence type="ECO:0000313" key="11">
    <source>
        <dbReference type="EMBL" id="RZU49435.1"/>
    </source>
</evidence>
<dbReference type="GO" id="GO:0015297">
    <property type="term" value="F:antiporter activity"/>
    <property type="evidence" value="ECO:0007669"/>
    <property type="project" value="UniProtKB-KW"/>
</dbReference>
<dbReference type="Pfam" id="PF00999">
    <property type="entry name" value="Na_H_Exchanger"/>
    <property type="match status" value="1"/>
</dbReference>
<evidence type="ECO:0000256" key="8">
    <source>
        <dbReference type="SAM" id="MobiDB-lite"/>
    </source>
</evidence>
<evidence type="ECO:0000256" key="6">
    <source>
        <dbReference type="ARBA" id="ARBA00023065"/>
    </source>
</evidence>
<proteinExistence type="predicted"/>
<keyword evidence="4 9" id="KW-0812">Transmembrane</keyword>
<keyword evidence="2" id="KW-0813">Transport</keyword>
<keyword evidence="5 9" id="KW-1133">Transmembrane helix</keyword>
<feature type="transmembrane region" description="Helical" evidence="9">
    <location>
        <begin position="356"/>
        <end position="379"/>
    </location>
</feature>
<comment type="caution">
    <text evidence="11">The sequence shown here is derived from an EMBL/GenBank/DDBJ whole genome shotgun (WGS) entry which is preliminary data.</text>
</comment>
<name>A0A4Q7ZGZ9_9ACTN</name>
<accession>A0A4Q7ZGZ9</accession>
<evidence type="ECO:0000256" key="3">
    <source>
        <dbReference type="ARBA" id="ARBA00022449"/>
    </source>
</evidence>
<dbReference type="PANTHER" id="PTHR32507">
    <property type="entry name" value="NA(+)/H(+) ANTIPORTER 1"/>
    <property type="match status" value="1"/>
</dbReference>
<keyword evidence="7 9" id="KW-0472">Membrane</keyword>